<proteinExistence type="inferred from homology"/>
<dbReference type="Pfam" id="PF00005">
    <property type="entry name" value="ABC_tran"/>
    <property type="match status" value="2"/>
</dbReference>
<keyword evidence="9" id="KW-0472">Membrane</keyword>
<dbReference type="PANTHER" id="PTHR43297">
    <property type="entry name" value="OLIGOPEPTIDE TRANSPORT ATP-BINDING PROTEIN APPD"/>
    <property type="match status" value="1"/>
</dbReference>
<dbReference type="PROSITE" id="PS50893">
    <property type="entry name" value="ABC_TRANSPORTER_2"/>
    <property type="match status" value="2"/>
</dbReference>
<sequence length="528" mass="59936">MSILLSIRDVSLTLYANRQKYQKKILHHVSLEIPTGKTVALVGESGSGKSMLGLSILGLLPKALYPSYTGEILFKEIDLLKCSENSLYNFRGKHISMIFQEPSSALNPLKTLRSALQEVLILHRKQEFLNRADLDAAMFDILDKVGFSYAKNKLDAYPHQLSGGQKQRLMIAMALSAKPELLIADEPTTALDVTLQKELLMRLQHIQETQGMSILFISHNLPLVSRIAHFVGILKEGQMVEQSETEKILKTPSHPYTRKLWGSIPDRWVQDDPQDFNFQKTLLQVRNLEVTLRHNKILHDINFDVHAGQTVSIVGESGSGKSTLALAIAQLLHYSGEIIFQNHRLSSLSPENLRQERRHFQMIFQDLFSSLNPRMCVQDSLMEGMKNYKLWSLEERKIRIQNILSQVELSADILNRYPHQLSGGQRQRICIARSLLLEPQLLILDEPTSALDVTVQKEILHLLVTLQKRISIGYIVITHDLKVVESIAHHVIVVKSGRVIEQGSAAEILNRPKDCYTKQLMESARWAM</sequence>
<dbReference type="SUPFAM" id="SSF52540">
    <property type="entry name" value="P-loop containing nucleoside triphosphate hydrolases"/>
    <property type="match status" value="2"/>
</dbReference>
<keyword evidence="3" id="KW-0813">Transport</keyword>
<dbReference type="OrthoDB" id="9802264at2"/>
<dbReference type="PANTHER" id="PTHR43297:SF14">
    <property type="entry name" value="ATPASE AAA-TYPE CORE DOMAIN-CONTAINING PROTEIN"/>
    <property type="match status" value="1"/>
</dbReference>
<dbReference type="GO" id="GO:0005886">
    <property type="term" value="C:plasma membrane"/>
    <property type="evidence" value="ECO:0007669"/>
    <property type="project" value="UniProtKB-SubCell"/>
</dbReference>
<evidence type="ECO:0000256" key="5">
    <source>
        <dbReference type="ARBA" id="ARBA00022519"/>
    </source>
</evidence>
<feature type="domain" description="ABC transporter" evidence="10">
    <location>
        <begin position="283"/>
        <end position="521"/>
    </location>
</feature>
<dbReference type="EMBL" id="BAUP01000061">
    <property type="protein sequence ID" value="GAJ46083.1"/>
    <property type="molecule type" value="Genomic_DNA"/>
</dbReference>
<gene>
    <name evidence="11" type="ORF">HE1_00404</name>
</gene>
<dbReference type="Pfam" id="PF08352">
    <property type="entry name" value="oligo_HPY"/>
    <property type="match status" value="1"/>
</dbReference>
<evidence type="ECO:0000313" key="11">
    <source>
        <dbReference type="EMBL" id="GAJ46083.1"/>
    </source>
</evidence>
<dbReference type="GO" id="GO:0016887">
    <property type="term" value="F:ATP hydrolysis activity"/>
    <property type="evidence" value="ECO:0007669"/>
    <property type="project" value="InterPro"/>
</dbReference>
<keyword evidence="5" id="KW-0997">Cell inner membrane</keyword>
<dbReference type="PROSITE" id="PS00211">
    <property type="entry name" value="ABC_TRANSPORTER_1"/>
    <property type="match status" value="2"/>
</dbReference>
<dbReference type="Gene3D" id="3.40.50.300">
    <property type="entry name" value="P-loop containing nucleotide triphosphate hydrolases"/>
    <property type="match status" value="2"/>
</dbReference>
<dbReference type="STRING" id="1427503.HE1_00404"/>
<keyword evidence="4" id="KW-1003">Cell membrane</keyword>
<accession>A0A023DXG7</accession>
<dbReference type="InterPro" id="IPR017871">
    <property type="entry name" value="ABC_transporter-like_CS"/>
</dbReference>
<reference evidence="11 12" key="1">
    <citation type="journal article" date="2014" name="FEMS Microbiol. Lett.">
        <title>Draft genome sequences of three Holospora species (Holospora obtusa, Holospora undulata, and Holospora elegans), endonuclear symbiotic bacteria of the ciliate Paramecium caudatum.</title>
        <authorList>
            <person name="Dohra H."/>
            <person name="Tanaka K."/>
            <person name="Suzuki T."/>
            <person name="Fujishima M."/>
            <person name="Suzuki H."/>
        </authorList>
    </citation>
    <scope>NUCLEOTIDE SEQUENCE [LARGE SCALE GENOMIC DNA]</scope>
    <source>
        <strain evidence="11 12">E1</strain>
    </source>
</reference>
<keyword evidence="8" id="KW-1278">Translocase</keyword>
<comment type="subcellular location">
    <subcellularLocation>
        <location evidence="1">Cell inner membrane</location>
        <topology evidence="1">Peripheral membrane protein</topology>
    </subcellularLocation>
</comment>
<evidence type="ECO:0000259" key="10">
    <source>
        <dbReference type="PROSITE" id="PS50893"/>
    </source>
</evidence>
<keyword evidence="7 11" id="KW-0067">ATP-binding</keyword>
<dbReference type="NCBIfam" id="NF008453">
    <property type="entry name" value="PRK11308.1"/>
    <property type="match status" value="2"/>
</dbReference>
<evidence type="ECO:0000256" key="6">
    <source>
        <dbReference type="ARBA" id="ARBA00022741"/>
    </source>
</evidence>
<evidence type="ECO:0000256" key="3">
    <source>
        <dbReference type="ARBA" id="ARBA00022448"/>
    </source>
</evidence>
<dbReference type="NCBIfam" id="NF007739">
    <property type="entry name" value="PRK10419.1"/>
    <property type="match status" value="2"/>
</dbReference>
<evidence type="ECO:0000256" key="2">
    <source>
        <dbReference type="ARBA" id="ARBA00005417"/>
    </source>
</evidence>
<dbReference type="Proteomes" id="UP000024842">
    <property type="component" value="Unassembled WGS sequence"/>
</dbReference>
<evidence type="ECO:0000256" key="8">
    <source>
        <dbReference type="ARBA" id="ARBA00022967"/>
    </source>
</evidence>
<dbReference type="InterPro" id="IPR003593">
    <property type="entry name" value="AAA+_ATPase"/>
</dbReference>
<keyword evidence="6" id="KW-0547">Nucleotide-binding</keyword>
<dbReference type="InterPro" id="IPR013563">
    <property type="entry name" value="Oligopep_ABC_C"/>
</dbReference>
<dbReference type="AlphaFoldDB" id="A0A023DXG7"/>
<evidence type="ECO:0000313" key="12">
    <source>
        <dbReference type="Proteomes" id="UP000024842"/>
    </source>
</evidence>
<dbReference type="GO" id="GO:0005524">
    <property type="term" value="F:ATP binding"/>
    <property type="evidence" value="ECO:0007669"/>
    <property type="project" value="UniProtKB-KW"/>
</dbReference>
<comment type="similarity">
    <text evidence="2">Belongs to the ABC transporter superfamily.</text>
</comment>
<organism evidence="11 12">
    <name type="scientific">Holospora elegans E1</name>
    <dbReference type="NCBI Taxonomy" id="1427503"/>
    <lineage>
        <taxon>Bacteria</taxon>
        <taxon>Pseudomonadati</taxon>
        <taxon>Pseudomonadota</taxon>
        <taxon>Alphaproteobacteria</taxon>
        <taxon>Holosporales</taxon>
        <taxon>Holosporaceae</taxon>
        <taxon>Holospora</taxon>
    </lineage>
</organism>
<comment type="caution">
    <text evidence="11">The sequence shown here is derived from an EMBL/GenBank/DDBJ whole genome shotgun (WGS) entry which is preliminary data.</text>
</comment>
<dbReference type="InterPro" id="IPR027417">
    <property type="entry name" value="P-loop_NTPase"/>
</dbReference>
<evidence type="ECO:0000256" key="7">
    <source>
        <dbReference type="ARBA" id="ARBA00022840"/>
    </source>
</evidence>
<dbReference type="GO" id="GO:0015833">
    <property type="term" value="P:peptide transport"/>
    <property type="evidence" value="ECO:0007669"/>
    <property type="project" value="InterPro"/>
</dbReference>
<evidence type="ECO:0000256" key="4">
    <source>
        <dbReference type="ARBA" id="ARBA00022475"/>
    </source>
</evidence>
<dbReference type="InterPro" id="IPR050388">
    <property type="entry name" value="ABC_Ni/Peptide_Import"/>
</dbReference>
<dbReference type="SMART" id="SM00382">
    <property type="entry name" value="AAA"/>
    <property type="match status" value="2"/>
</dbReference>
<dbReference type="InterPro" id="IPR003439">
    <property type="entry name" value="ABC_transporter-like_ATP-bd"/>
</dbReference>
<keyword evidence="12" id="KW-1185">Reference proteome</keyword>
<feature type="domain" description="ABC transporter" evidence="10">
    <location>
        <begin position="7"/>
        <end position="261"/>
    </location>
</feature>
<dbReference type="CDD" id="cd03257">
    <property type="entry name" value="ABC_NikE_OppD_transporters"/>
    <property type="match status" value="2"/>
</dbReference>
<dbReference type="RefSeq" id="WP_006300747.1">
    <property type="nucleotide sequence ID" value="NZ_BAUP01000061.1"/>
</dbReference>
<evidence type="ECO:0000256" key="1">
    <source>
        <dbReference type="ARBA" id="ARBA00004417"/>
    </source>
</evidence>
<name>A0A023DXG7_9PROT</name>
<evidence type="ECO:0000256" key="9">
    <source>
        <dbReference type="ARBA" id="ARBA00023136"/>
    </source>
</evidence>
<protein>
    <submittedName>
        <fullName evidence="11">Putative ABC transporter ATP-binding protein YejF</fullName>
    </submittedName>
</protein>